<comment type="caution">
    <text evidence="2">The sequence shown here is derived from an EMBL/GenBank/DDBJ whole genome shotgun (WGS) entry which is preliminary data.</text>
</comment>
<evidence type="ECO:0000313" key="2">
    <source>
        <dbReference type="EMBL" id="TFF40713.1"/>
    </source>
</evidence>
<dbReference type="InterPro" id="IPR008969">
    <property type="entry name" value="CarboxyPept-like_regulatory"/>
</dbReference>
<evidence type="ECO:0000256" key="1">
    <source>
        <dbReference type="SAM" id="SignalP"/>
    </source>
</evidence>
<dbReference type="Gene3D" id="2.60.40.1120">
    <property type="entry name" value="Carboxypeptidase-like, regulatory domain"/>
    <property type="match status" value="1"/>
</dbReference>
<dbReference type="GO" id="GO:0004180">
    <property type="term" value="F:carboxypeptidase activity"/>
    <property type="evidence" value="ECO:0007669"/>
    <property type="project" value="UniProtKB-KW"/>
</dbReference>
<proteinExistence type="predicted"/>
<evidence type="ECO:0000313" key="3">
    <source>
        <dbReference type="Proteomes" id="UP000297540"/>
    </source>
</evidence>
<dbReference type="RefSeq" id="WP_133230347.1">
    <property type="nucleotide sequence ID" value="NZ_SOZE01000001.1"/>
</dbReference>
<dbReference type="Proteomes" id="UP000297540">
    <property type="component" value="Unassembled WGS sequence"/>
</dbReference>
<protein>
    <submittedName>
        <fullName evidence="2">Carboxypeptidase-like regulatory domain-containing protein</fullName>
    </submittedName>
</protein>
<keyword evidence="1" id="KW-0732">Signal</keyword>
<keyword evidence="3" id="KW-1185">Reference proteome</keyword>
<dbReference type="SUPFAM" id="SSF49464">
    <property type="entry name" value="Carboxypeptidase regulatory domain-like"/>
    <property type="match status" value="1"/>
</dbReference>
<keyword evidence="2" id="KW-0121">Carboxypeptidase</keyword>
<reference evidence="2 3" key="1">
    <citation type="journal article" date="2017" name="Int. J. Syst. Evol. Microbiol.">
        <title>Mucilaginibacterpsychrotolerans sp. nov., isolated from peatlands.</title>
        <authorList>
            <person name="Deng Y."/>
            <person name="Shen L."/>
            <person name="Xu B."/>
            <person name="Liu Y."/>
            <person name="Gu Z."/>
            <person name="Liu H."/>
            <person name="Zhou Y."/>
        </authorList>
    </citation>
    <scope>NUCLEOTIDE SEQUENCE [LARGE SCALE GENOMIC DNA]</scope>
    <source>
        <strain evidence="2 3">NH7-4</strain>
    </source>
</reference>
<dbReference type="AlphaFoldDB" id="A0A4Y8SNN9"/>
<accession>A0A4Y8SNN9</accession>
<feature type="signal peptide" evidence="1">
    <location>
        <begin position="1"/>
        <end position="17"/>
    </location>
</feature>
<organism evidence="2 3">
    <name type="scientific">Mucilaginibacter psychrotolerans</name>
    <dbReference type="NCBI Taxonomy" id="1524096"/>
    <lineage>
        <taxon>Bacteria</taxon>
        <taxon>Pseudomonadati</taxon>
        <taxon>Bacteroidota</taxon>
        <taxon>Sphingobacteriia</taxon>
        <taxon>Sphingobacteriales</taxon>
        <taxon>Sphingobacteriaceae</taxon>
        <taxon>Mucilaginibacter</taxon>
    </lineage>
</organism>
<feature type="chain" id="PRO_5021279954" evidence="1">
    <location>
        <begin position="18"/>
        <end position="350"/>
    </location>
</feature>
<gene>
    <name evidence="2" type="ORF">E2R66_00600</name>
</gene>
<keyword evidence="2" id="KW-0378">Hydrolase</keyword>
<dbReference type="Pfam" id="PF13715">
    <property type="entry name" value="CarbopepD_reg_2"/>
    <property type="match status" value="1"/>
</dbReference>
<keyword evidence="2" id="KW-0645">Protease</keyword>
<dbReference type="OrthoDB" id="9775095at2"/>
<dbReference type="EMBL" id="SOZE01000001">
    <property type="protein sequence ID" value="TFF40713.1"/>
    <property type="molecule type" value="Genomic_DNA"/>
</dbReference>
<name>A0A4Y8SNN9_9SPHI</name>
<sequence length="350" mass="39595">MRYCFLLFLLAPFATLAQITITGKVINAADNKPIANASVFLSNATVGDKTAEDGSFSLRNVKPGQYEFVVSVVGFDAYRETVRAANEPISLTDIKLLAKTTQLKEVKVVIDNDWESNLQKFKDEFLGTSAAARDCKIVDADALSLDYDKSKRILTGSSYDFLVIENKYLGYRIKYLLNKFEKNEQSGLLYYEGSSTFEEMPGSLNQKRRWKKRRRETYLGSSMHFLRSLIVDSTAQEGFVIYRLIRKPNPAFDGLNDKYIQTLIKTPITASTFVHPTDLPGMYAIGFEDCFYIKYNKSSDATILTINANYAFFDQNGIVANPAYLLVEGEWGRYRIAELLPVDYEPVGDK</sequence>